<feature type="signal peptide" evidence="1">
    <location>
        <begin position="1"/>
        <end position="20"/>
    </location>
</feature>
<feature type="chain" id="PRO_5018767942" description="Outer membrane protein assembly factor BamE" evidence="1">
    <location>
        <begin position="21"/>
        <end position="166"/>
    </location>
</feature>
<evidence type="ECO:0008006" key="4">
    <source>
        <dbReference type="Google" id="ProtNLM"/>
    </source>
</evidence>
<dbReference type="AlphaFoldDB" id="A0A3S2X0F6"/>
<dbReference type="Proteomes" id="UP000288178">
    <property type="component" value="Unassembled WGS sequence"/>
</dbReference>
<evidence type="ECO:0000313" key="3">
    <source>
        <dbReference type="Proteomes" id="UP000288178"/>
    </source>
</evidence>
<organism evidence="2 3">
    <name type="scientific">Rubrivivax albus</name>
    <dbReference type="NCBI Taxonomy" id="2499835"/>
    <lineage>
        <taxon>Bacteria</taxon>
        <taxon>Pseudomonadati</taxon>
        <taxon>Pseudomonadota</taxon>
        <taxon>Betaproteobacteria</taxon>
        <taxon>Burkholderiales</taxon>
        <taxon>Sphaerotilaceae</taxon>
        <taxon>Rubrivivax</taxon>
    </lineage>
</organism>
<sequence length="166" mass="18160">MTRSLSMLPVLLTALLSACAGPGLTPLQGGISEADLTQRWGAPTGRYALDAGTRLEYALGPAGRETWMVDLDAQGRVAVWRQVLDWRNLERVQGSLPGMTTDELLRTLGRASHVRSGGRQGGQVWSWRHDSPFCLWFQASIGDDGRVNDASFAPDPECDAKDDYDQ</sequence>
<dbReference type="EMBL" id="SACT01000004">
    <property type="protein sequence ID" value="RVT50815.1"/>
    <property type="molecule type" value="Genomic_DNA"/>
</dbReference>
<dbReference type="OrthoDB" id="8962020at2"/>
<evidence type="ECO:0000313" key="2">
    <source>
        <dbReference type="EMBL" id="RVT50815.1"/>
    </source>
</evidence>
<reference evidence="2 3" key="1">
    <citation type="submission" date="2019-01" db="EMBL/GenBank/DDBJ databases">
        <authorList>
            <person name="Chen W.-M."/>
        </authorList>
    </citation>
    <scope>NUCLEOTIDE SEQUENCE [LARGE SCALE GENOMIC DNA]</scope>
    <source>
        <strain evidence="2 3">ICH-3</strain>
    </source>
</reference>
<comment type="caution">
    <text evidence="2">The sequence shown here is derived from an EMBL/GenBank/DDBJ whole genome shotgun (WGS) entry which is preliminary data.</text>
</comment>
<keyword evidence="1" id="KW-0732">Signal</keyword>
<gene>
    <name evidence="2" type="ORF">ENE75_13450</name>
</gene>
<dbReference type="RefSeq" id="WP_128198841.1">
    <property type="nucleotide sequence ID" value="NZ_SACT01000004.1"/>
</dbReference>
<accession>A0A3S2X0F6</accession>
<proteinExistence type="predicted"/>
<keyword evidence="3" id="KW-1185">Reference proteome</keyword>
<dbReference type="PROSITE" id="PS51257">
    <property type="entry name" value="PROKAR_LIPOPROTEIN"/>
    <property type="match status" value="1"/>
</dbReference>
<evidence type="ECO:0000256" key="1">
    <source>
        <dbReference type="SAM" id="SignalP"/>
    </source>
</evidence>
<protein>
    <recommendedName>
        <fullName evidence="4">Outer membrane protein assembly factor BamE</fullName>
    </recommendedName>
</protein>
<name>A0A3S2X0F6_9BURK</name>